<gene>
    <name evidence="9" type="ORF">BO82DRAFT_182395</name>
</gene>
<keyword evidence="4 7" id="KW-0378">Hydrolase</keyword>
<organism evidence="9 10">
    <name type="scientific">Aspergillus uvarum CBS 121591</name>
    <dbReference type="NCBI Taxonomy" id="1448315"/>
    <lineage>
        <taxon>Eukaryota</taxon>
        <taxon>Fungi</taxon>
        <taxon>Dikarya</taxon>
        <taxon>Ascomycota</taxon>
        <taxon>Pezizomycotina</taxon>
        <taxon>Eurotiomycetes</taxon>
        <taxon>Eurotiomycetidae</taxon>
        <taxon>Eurotiales</taxon>
        <taxon>Aspergillaceae</taxon>
        <taxon>Aspergillus</taxon>
        <taxon>Aspergillus subgen. Circumdati</taxon>
    </lineage>
</organism>
<evidence type="ECO:0000313" key="9">
    <source>
        <dbReference type="EMBL" id="PYH85275.1"/>
    </source>
</evidence>
<evidence type="ECO:0000256" key="6">
    <source>
        <dbReference type="ARBA" id="ARBA00025192"/>
    </source>
</evidence>
<dbReference type="GeneID" id="37133182"/>
<evidence type="ECO:0000256" key="3">
    <source>
        <dbReference type="ARBA" id="ARBA00012601"/>
    </source>
</evidence>
<keyword evidence="10" id="KW-1185">Reference proteome</keyword>
<accession>A0A319CI02</accession>
<dbReference type="Pfam" id="PF00150">
    <property type="entry name" value="Cellulase"/>
    <property type="match status" value="1"/>
</dbReference>
<evidence type="ECO:0000256" key="4">
    <source>
        <dbReference type="ARBA" id="ARBA00022801"/>
    </source>
</evidence>
<dbReference type="STRING" id="1448315.A0A319CI02"/>
<evidence type="ECO:0000256" key="5">
    <source>
        <dbReference type="ARBA" id="ARBA00023295"/>
    </source>
</evidence>
<dbReference type="SUPFAM" id="SSF51445">
    <property type="entry name" value="(Trans)glycosidases"/>
    <property type="match status" value="1"/>
</dbReference>
<dbReference type="RefSeq" id="XP_025495475.1">
    <property type="nucleotide sequence ID" value="XM_025630441.1"/>
</dbReference>
<dbReference type="PANTHER" id="PTHR34142">
    <property type="entry name" value="ENDO-BETA-1,4-GLUCANASE A"/>
    <property type="match status" value="1"/>
</dbReference>
<evidence type="ECO:0000256" key="7">
    <source>
        <dbReference type="RuleBase" id="RU361153"/>
    </source>
</evidence>
<dbReference type="PANTHER" id="PTHR34142:SF1">
    <property type="entry name" value="GLYCOSIDE HYDROLASE FAMILY 5 DOMAIN-CONTAINING PROTEIN"/>
    <property type="match status" value="1"/>
</dbReference>
<dbReference type="GO" id="GO:0008810">
    <property type="term" value="F:cellulase activity"/>
    <property type="evidence" value="ECO:0007669"/>
    <property type="project" value="UniProtKB-EC"/>
</dbReference>
<dbReference type="GO" id="GO:0009251">
    <property type="term" value="P:glucan catabolic process"/>
    <property type="evidence" value="ECO:0007669"/>
    <property type="project" value="TreeGrafter"/>
</dbReference>
<reference evidence="9 10" key="1">
    <citation type="submission" date="2016-12" db="EMBL/GenBank/DDBJ databases">
        <title>The genomes of Aspergillus section Nigri reveals drivers in fungal speciation.</title>
        <authorList>
            <consortium name="DOE Joint Genome Institute"/>
            <person name="Vesth T.C."/>
            <person name="Nybo J."/>
            <person name="Theobald S."/>
            <person name="Brandl J."/>
            <person name="Frisvad J.C."/>
            <person name="Nielsen K.F."/>
            <person name="Lyhne E.K."/>
            <person name="Kogle M.E."/>
            <person name="Kuo A."/>
            <person name="Riley R."/>
            <person name="Clum A."/>
            <person name="Nolan M."/>
            <person name="Lipzen A."/>
            <person name="Salamov A."/>
            <person name="Henrissat B."/>
            <person name="Wiebenga A."/>
            <person name="De Vries R.P."/>
            <person name="Grigoriev I.V."/>
            <person name="Mortensen U.H."/>
            <person name="Andersen M.R."/>
            <person name="Baker S.E."/>
        </authorList>
    </citation>
    <scope>NUCLEOTIDE SEQUENCE [LARGE SCALE GENOMIC DNA]</scope>
    <source>
        <strain evidence="9 10">CBS 121591</strain>
    </source>
</reference>
<evidence type="ECO:0000313" key="10">
    <source>
        <dbReference type="Proteomes" id="UP000248340"/>
    </source>
</evidence>
<evidence type="ECO:0000256" key="2">
    <source>
        <dbReference type="ARBA" id="ARBA00005641"/>
    </source>
</evidence>
<dbReference type="OrthoDB" id="5823761at2759"/>
<protein>
    <recommendedName>
        <fullName evidence="3">cellulase</fullName>
        <ecNumber evidence="3">3.2.1.4</ecNumber>
    </recommendedName>
</protein>
<dbReference type="AlphaFoldDB" id="A0A319CI02"/>
<dbReference type="VEuPathDB" id="FungiDB:BO82DRAFT_182395"/>
<comment type="similarity">
    <text evidence="2 7">Belongs to the glycosyl hydrolase 5 (cellulase A) family.</text>
</comment>
<comment type="function">
    <text evidence="6">Has endoglucanase activity on substrates containing beta-1,4 glycosidic bonds, like in carboxymethylcellulose (CMC), hydroxyethylcellulose (HEC) and beta-glucan. Involved in the degradation of complex natural cellulosic substrates.</text>
</comment>
<dbReference type="Proteomes" id="UP000248340">
    <property type="component" value="Unassembled WGS sequence"/>
</dbReference>
<sequence>MRISNLVIAASAAGMVNALPKREMKKRASSGFTFFGVSESGAEFGSGVGTLGTTYTWPTTSQIQILREAGMNMFRIPFLMERLTPDSITGSLASAYLSDLKSTVQFVTDSGAYAVLDPHNYGR</sequence>
<name>A0A319CI02_9EURO</name>
<evidence type="ECO:0000259" key="8">
    <source>
        <dbReference type="Pfam" id="PF00150"/>
    </source>
</evidence>
<proteinExistence type="inferred from homology"/>
<feature type="domain" description="Glycoside hydrolase family 5" evidence="8">
    <location>
        <begin position="40"/>
        <end position="121"/>
    </location>
</feature>
<dbReference type="Gene3D" id="3.20.20.80">
    <property type="entry name" value="Glycosidases"/>
    <property type="match status" value="1"/>
</dbReference>
<evidence type="ECO:0000256" key="1">
    <source>
        <dbReference type="ARBA" id="ARBA00000966"/>
    </source>
</evidence>
<dbReference type="EMBL" id="KZ821680">
    <property type="protein sequence ID" value="PYH85275.1"/>
    <property type="molecule type" value="Genomic_DNA"/>
</dbReference>
<dbReference type="InterPro" id="IPR017853">
    <property type="entry name" value="GH"/>
</dbReference>
<dbReference type="InterPro" id="IPR001547">
    <property type="entry name" value="Glyco_hydro_5"/>
</dbReference>
<dbReference type="EC" id="3.2.1.4" evidence="3"/>
<keyword evidence="5 7" id="KW-0326">Glycosidase</keyword>
<comment type="catalytic activity">
    <reaction evidence="1">
        <text>Endohydrolysis of (1-&gt;4)-beta-D-glucosidic linkages in cellulose, lichenin and cereal beta-D-glucans.</text>
        <dbReference type="EC" id="3.2.1.4"/>
    </reaction>
</comment>